<dbReference type="Gene3D" id="3.30.1150.10">
    <property type="match status" value="1"/>
</dbReference>
<dbReference type="RefSeq" id="WP_111626282.1">
    <property type="nucleotide sequence ID" value="NZ_QLMC01000001.1"/>
</dbReference>
<keyword evidence="7" id="KW-0653">Protein transport</keyword>
<reference evidence="12 13" key="1">
    <citation type="submission" date="2018-06" db="EMBL/GenBank/DDBJ databases">
        <title>Genomic Encyclopedia of Archaeal and Bacterial Type Strains, Phase II (KMG-II): from individual species to whole genera.</title>
        <authorList>
            <person name="Goeker M."/>
        </authorList>
    </citation>
    <scope>NUCLEOTIDE SEQUENCE [LARGE SCALE GENOMIC DNA]</scope>
    <source>
        <strain evidence="12 13">DSM 21851</strain>
    </source>
</reference>
<evidence type="ECO:0000256" key="2">
    <source>
        <dbReference type="ARBA" id="ARBA00006555"/>
    </source>
</evidence>
<organism evidence="12 13">
    <name type="scientific">Larkinella arboricola</name>
    <dbReference type="NCBI Taxonomy" id="643671"/>
    <lineage>
        <taxon>Bacteria</taxon>
        <taxon>Pseudomonadati</taxon>
        <taxon>Bacteroidota</taxon>
        <taxon>Cytophagia</taxon>
        <taxon>Cytophagales</taxon>
        <taxon>Spirosomataceae</taxon>
        <taxon>Larkinella</taxon>
    </lineage>
</organism>
<evidence type="ECO:0000256" key="9">
    <source>
        <dbReference type="ARBA" id="ARBA00023136"/>
    </source>
</evidence>
<evidence type="ECO:0000256" key="3">
    <source>
        <dbReference type="ARBA" id="ARBA00022448"/>
    </source>
</evidence>
<evidence type="ECO:0000313" key="12">
    <source>
        <dbReference type="EMBL" id="RAK02054.1"/>
    </source>
</evidence>
<dbReference type="PROSITE" id="PS52015">
    <property type="entry name" value="TONB_CTD"/>
    <property type="match status" value="1"/>
</dbReference>
<protein>
    <submittedName>
        <fullName evidence="12">TonB family protein</fullName>
    </submittedName>
</protein>
<feature type="domain" description="TonB C-terminal" evidence="11">
    <location>
        <begin position="321"/>
        <end position="408"/>
    </location>
</feature>
<keyword evidence="8 10" id="KW-1133">Transmembrane helix</keyword>
<dbReference type="Pfam" id="PF03544">
    <property type="entry name" value="TonB_C"/>
    <property type="match status" value="1"/>
</dbReference>
<dbReference type="InterPro" id="IPR008969">
    <property type="entry name" value="CarboxyPept-like_regulatory"/>
</dbReference>
<dbReference type="Pfam" id="PF13715">
    <property type="entry name" value="CarbopepD_reg_2"/>
    <property type="match status" value="1"/>
</dbReference>
<keyword evidence="6 10" id="KW-0812">Transmembrane</keyword>
<dbReference type="InterPro" id="IPR006260">
    <property type="entry name" value="TonB/TolA_C"/>
</dbReference>
<dbReference type="GO" id="GO:0055085">
    <property type="term" value="P:transmembrane transport"/>
    <property type="evidence" value="ECO:0007669"/>
    <property type="project" value="InterPro"/>
</dbReference>
<dbReference type="EMBL" id="QLMC01000001">
    <property type="protein sequence ID" value="RAK02054.1"/>
    <property type="molecule type" value="Genomic_DNA"/>
</dbReference>
<proteinExistence type="inferred from homology"/>
<dbReference type="Gene3D" id="2.60.40.1120">
    <property type="entry name" value="Carboxypeptidase-like, regulatory domain"/>
    <property type="match status" value="1"/>
</dbReference>
<evidence type="ECO:0000256" key="5">
    <source>
        <dbReference type="ARBA" id="ARBA00022519"/>
    </source>
</evidence>
<sequence>MTENNRPTNHLTADDLRNYRAGVLSAAEQHRVERLLLENPLYADALEGLEAAEQEKIDLNRVSGELRQRLQNRIPYQPKSRRMPLWVPAAAASVALALGVSVYFYRQGKPAFVSPTELPASPITQHRKAVPAPDTIAALQAGPVLKKSVQTKRPIVVGKTGASTDSLHIPMDLLMANSAGLSENRIYERSSEPALAPNLNSKKVVIGIDSVGNSAVSGRIVDVQNRPLPDVVVLLKKSLQKTVTDTAGRFTLNHLQANDSLLISHKGYETRTVPVRHFYTNDLKLTPDFKAMSELLSKHHQIPSPSPSFVKPAAAGTAPPMAPRNFQTYLGENRRMPPEAKRKGISGTVRVRFQVGPDGSVSQLSVVQSLGYGCDEEAIRLIQEGPRWQPALHNGKWFAGFTEQEIVF</sequence>
<dbReference type="PANTHER" id="PTHR33446:SF2">
    <property type="entry name" value="PROTEIN TONB"/>
    <property type="match status" value="1"/>
</dbReference>
<dbReference type="OrthoDB" id="1112758at2"/>
<keyword evidence="9 10" id="KW-0472">Membrane</keyword>
<keyword evidence="5" id="KW-0997">Cell inner membrane</keyword>
<dbReference type="Proteomes" id="UP000248790">
    <property type="component" value="Unassembled WGS sequence"/>
</dbReference>
<evidence type="ECO:0000256" key="7">
    <source>
        <dbReference type="ARBA" id="ARBA00022927"/>
    </source>
</evidence>
<name>A0A327X7K3_LARAB</name>
<evidence type="ECO:0000256" key="8">
    <source>
        <dbReference type="ARBA" id="ARBA00022989"/>
    </source>
</evidence>
<evidence type="ECO:0000256" key="4">
    <source>
        <dbReference type="ARBA" id="ARBA00022475"/>
    </source>
</evidence>
<keyword evidence="4" id="KW-1003">Cell membrane</keyword>
<dbReference type="PANTHER" id="PTHR33446">
    <property type="entry name" value="PROTEIN TONB-RELATED"/>
    <property type="match status" value="1"/>
</dbReference>
<evidence type="ECO:0000256" key="1">
    <source>
        <dbReference type="ARBA" id="ARBA00004383"/>
    </source>
</evidence>
<dbReference type="NCBIfam" id="TIGR01352">
    <property type="entry name" value="tonB_Cterm"/>
    <property type="match status" value="1"/>
</dbReference>
<dbReference type="InterPro" id="IPR037682">
    <property type="entry name" value="TonB_C"/>
</dbReference>
<dbReference type="SUPFAM" id="SSF49464">
    <property type="entry name" value="Carboxypeptidase regulatory domain-like"/>
    <property type="match status" value="1"/>
</dbReference>
<comment type="similarity">
    <text evidence="2">Belongs to the TonB family.</text>
</comment>
<evidence type="ECO:0000256" key="6">
    <source>
        <dbReference type="ARBA" id="ARBA00022692"/>
    </source>
</evidence>
<keyword evidence="13" id="KW-1185">Reference proteome</keyword>
<evidence type="ECO:0000313" key="13">
    <source>
        <dbReference type="Proteomes" id="UP000248790"/>
    </source>
</evidence>
<dbReference type="GO" id="GO:0098797">
    <property type="term" value="C:plasma membrane protein complex"/>
    <property type="evidence" value="ECO:0007669"/>
    <property type="project" value="TreeGrafter"/>
</dbReference>
<evidence type="ECO:0000259" key="11">
    <source>
        <dbReference type="PROSITE" id="PS52015"/>
    </source>
</evidence>
<accession>A0A327X7K3</accession>
<dbReference type="AlphaFoldDB" id="A0A327X7K3"/>
<comment type="caution">
    <text evidence="12">The sequence shown here is derived from an EMBL/GenBank/DDBJ whole genome shotgun (WGS) entry which is preliminary data.</text>
</comment>
<dbReference type="SUPFAM" id="SSF74653">
    <property type="entry name" value="TolA/TonB C-terminal domain"/>
    <property type="match status" value="1"/>
</dbReference>
<keyword evidence="3" id="KW-0813">Transport</keyword>
<dbReference type="GO" id="GO:0015031">
    <property type="term" value="P:protein transport"/>
    <property type="evidence" value="ECO:0007669"/>
    <property type="project" value="UniProtKB-KW"/>
</dbReference>
<dbReference type="InterPro" id="IPR051045">
    <property type="entry name" value="TonB-dependent_transducer"/>
</dbReference>
<gene>
    <name evidence="12" type="ORF">LX87_00168</name>
</gene>
<feature type="transmembrane region" description="Helical" evidence="10">
    <location>
        <begin position="85"/>
        <end position="105"/>
    </location>
</feature>
<evidence type="ECO:0000256" key="10">
    <source>
        <dbReference type="SAM" id="Phobius"/>
    </source>
</evidence>
<dbReference type="GO" id="GO:0031992">
    <property type="term" value="F:energy transducer activity"/>
    <property type="evidence" value="ECO:0007669"/>
    <property type="project" value="TreeGrafter"/>
</dbReference>
<comment type="subcellular location">
    <subcellularLocation>
        <location evidence="1">Cell inner membrane</location>
        <topology evidence="1">Single-pass membrane protein</topology>
        <orientation evidence="1">Periplasmic side</orientation>
    </subcellularLocation>
</comment>